<dbReference type="InterPro" id="IPR012349">
    <property type="entry name" value="Split_barrel_FMN-bd"/>
</dbReference>
<organism evidence="1 2">
    <name type="scientific">Suillus plorans</name>
    <dbReference type="NCBI Taxonomy" id="116603"/>
    <lineage>
        <taxon>Eukaryota</taxon>
        <taxon>Fungi</taxon>
        <taxon>Dikarya</taxon>
        <taxon>Basidiomycota</taxon>
        <taxon>Agaricomycotina</taxon>
        <taxon>Agaricomycetes</taxon>
        <taxon>Agaricomycetidae</taxon>
        <taxon>Boletales</taxon>
        <taxon>Suillineae</taxon>
        <taxon>Suillaceae</taxon>
        <taxon>Suillus</taxon>
    </lineage>
</organism>
<proteinExistence type="predicted"/>
<dbReference type="GeneID" id="64596268"/>
<accession>A0A9P7DL19</accession>
<dbReference type="OrthoDB" id="539398at2759"/>
<evidence type="ECO:0000313" key="1">
    <source>
        <dbReference type="EMBL" id="KAG1797442.1"/>
    </source>
</evidence>
<keyword evidence="2" id="KW-1185">Reference proteome</keyword>
<dbReference type="Gene3D" id="2.30.110.10">
    <property type="entry name" value="Electron Transport, Fmn-binding Protein, Chain A"/>
    <property type="match status" value="1"/>
</dbReference>
<dbReference type="PANTHER" id="PTHR39336:SF3">
    <property type="entry name" value="PYRIDOXAMINE PHOSPHATE OXIDASE"/>
    <property type="match status" value="1"/>
</dbReference>
<protein>
    <recommendedName>
        <fullName evidence="3">Pyridoxamine 5'-phosphate oxidase putative domain-containing protein</fullName>
    </recommendedName>
</protein>
<sequence length="286" mass="31901">MANYYDEIPLKLIEWILKQQMFWVATAALQGDGHVNVSPKGTANCFHVESPTRVWYEDLTGSGVETISHMRQPGNGRITILFNAFEGPPRILRLWGKGTVYEFGTPEYNDFIPLSDRKAGSRAIIVIDVQRVGTSCGYGVPFYKYETQRTVLERWCDSMEIFDRDGEARQSPPPYESEAPVKDPRGIKAWWTAENLESFDGLPGLQSAHDSNISPINTFDKKASHRSIGQIRAAAETKATERGANANAKSNSRETMRLLMAFGVGVMMTVGYVKFAASRVPVSLRA</sequence>
<evidence type="ECO:0000313" key="2">
    <source>
        <dbReference type="Proteomes" id="UP000719766"/>
    </source>
</evidence>
<name>A0A9P7DL19_9AGAM</name>
<reference evidence="1" key="1">
    <citation type="journal article" date="2020" name="New Phytol.">
        <title>Comparative genomics reveals dynamic genome evolution in host specialist ectomycorrhizal fungi.</title>
        <authorList>
            <person name="Lofgren L.A."/>
            <person name="Nguyen N.H."/>
            <person name="Vilgalys R."/>
            <person name="Ruytinx J."/>
            <person name="Liao H.L."/>
            <person name="Branco S."/>
            <person name="Kuo A."/>
            <person name="LaButti K."/>
            <person name="Lipzen A."/>
            <person name="Andreopoulos W."/>
            <person name="Pangilinan J."/>
            <person name="Riley R."/>
            <person name="Hundley H."/>
            <person name="Na H."/>
            <person name="Barry K."/>
            <person name="Grigoriev I.V."/>
            <person name="Stajich J.E."/>
            <person name="Kennedy P.G."/>
        </authorList>
    </citation>
    <scope>NUCLEOTIDE SEQUENCE</scope>
    <source>
        <strain evidence="1">S12</strain>
    </source>
</reference>
<gene>
    <name evidence="1" type="ORF">HD556DRAFT_1356859</name>
</gene>
<evidence type="ECO:0008006" key="3">
    <source>
        <dbReference type="Google" id="ProtNLM"/>
    </source>
</evidence>
<dbReference type="EMBL" id="JABBWE010000016">
    <property type="protein sequence ID" value="KAG1797442.1"/>
    <property type="molecule type" value="Genomic_DNA"/>
</dbReference>
<dbReference type="PANTHER" id="PTHR39336">
    <property type="entry name" value="PYRIDOXAMINE PHOSPHATE OXIDASE FAMILY PROTEIN (AFU_ORTHOLOGUE AFUA_6G11440)"/>
    <property type="match status" value="1"/>
</dbReference>
<dbReference type="AlphaFoldDB" id="A0A9P7DL19"/>
<dbReference type="RefSeq" id="XP_041162552.1">
    <property type="nucleotide sequence ID" value="XM_041302504.1"/>
</dbReference>
<comment type="caution">
    <text evidence="1">The sequence shown here is derived from an EMBL/GenBank/DDBJ whole genome shotgun (WGS) entry which is preliminary data.</text>
</comment>
<dbReference type="Proteomes" id="UP000719766">
    <property type="component" value="Unassembled WGS sequence"/>
</dbReference>